<sequence length="77" mass="8509">MSQKPSSKLIAKALPKGDRFTGQFSLPGLIPDLVRVGMVTSSFSTPNSRPTLRQWKRSFASTTAEQSTRERLEVIAD</sequence>
<dbReference type="EMBL" id="JAAXZB010000001">
    <property type="protein sequence ID" value="NKW09981.1"/>
    <property type="molecule type" value="Genomic_DNA"/>
</dbReference>
<gene>
    <name evidence="1" type="ORF">HGG76_11775</name>
</gene>
<evidence type="ECO:0000313" key="1">
    <source>
        <dbReference type="EMBL" id="NKW09981.1"/>
    </source>
</evidence>
<name>A0A7X6FQI4_9HYPH</name>
<comment type="caution">
    <text evidence="1">The sequence shown here is derived from an EMBL/GenBank/DDBJ whole genome shotgun (WGS) entry which is preliminary data.</text>
</comment>
<dbReference type="AlphaFoldDB" id="A0A7X6FQI4"/>
<proteinExistence type="predicted"/>
<reference evidence="1 2" key="1">
    <citation type="submission" date="2020-04" db="EMBL/GenBank/DDBJ databases">
        <title>Whole genome sequencing of clinical and environmental type strains of Ochrobactrum.</title>
        <authorList>
            <person name="Dharne M."/>
        </authorList>
    </citation>
    <scope>NUCLEOTIDE SEQUENCE [LARGE SCALE GENOMIC DNA]</scope>
    <source>
        <strain evidence="1 2">DSM 13340</strain>
    </source>
</reference>
<protein>
    <submittedName>
        <fullName evidence="1">Uncharacterized protein</fullName>
    </submittedName>
</protein>
<accession>A0A7X6FQI4</accession>
<organism evidence="1 2">
    <name type="scientific">Brucella tritici</name>
    <dbReference type="NCBI Taxonomy" id="94626"/>
    <lineage>
        <taxon>Bacteria</taxon>
        <taxon>Pseudomonadati</taxon>
        <taxon>Pseudomonadota</taxon>
        <taxon>Alphaproteobacteria</taxon>
        <taxon>Hyphomicrobiales</taxon>
        <taxon>Brucellaceae</taxon>
        <taxon>Brucella/Ochrobactrum group</taxon>
        <taxon>Brucella</taxon>
    </lineage>
</organism>
<evidence type="ECO:0000313" key="2">
    <source>
        <dbReference type="Proteomes" id="UP000558475"/>
    </source>
</evidence>
<dbReference type="Proteomes" id="UP000558475">
    <property type="component" value="Unassembled WGS sequence"/>
</dbReference>